<dbReference type="Gene3D" id="2.60.200.20">
    <property type="match status" value="1"/>
</dbReference>
<evidence type="ECO:0000256" key="4">
    <source>
        <dbReference type="SAM" id="MobiDB-lite"/>
    </source>
</evidence>
<feature type="region of interest" description="Disordered" evidence="4">
    <location>
        <begin position="566"/>
        <end position="597"/>
    </location>
</feature>
<sequence>MAVEVWKDGRRISTQALLSSSFVIGRDAACDRVLEHPSISRRHAEIVRSDDGEIRVCDLDSTYGTTLEGVRVTEATVVPEGAALQLGLSSRTFKVVASPQEEEEEGGDFPASFGKRRSRPGTEDEASKRRRHQREIAAMTREMLEKPPSWEEREEPPPENEELGRRGFPASREVVFGGLSKKTVSCVDVDPGGARVAVGSLDKKIRLYDFGGMDGSHLPFASKEPDDGHAVVALSFSPSGDRFLCCTGSAQPQIWTRDLSFLLKFNRGDPYVTDATRTTGHTTMVTGGQWQPHEKMRCGTASVDGTVRLWDLCGKTGLRDFLYCEQTIKCKDAKARKTAATSMGFSPDGKYVAAGCADGSLQLFQVRGRAHAYRRPDARAVAHAPGTDAAGACVSCARFSPDGNSVATRGDDGYARLWDVRKLAMVAEFPDLPTHHATANLAWSPDGALVCAGDDRGRLNFFSAAGAWHESRGGYEKVASLESSNASICCVVWHPRIRQIVCGAAEGVVKTFYDPEISTNGALLSSNRKINATRRNADDIVVSGAGTIINPNALPMFRNDQALRKGRYAKTRNDPIKSRKPDPPLERGQQGRNAGPRSTFCQYYVETHLPQSIREQNPREELLKYADAPPIFRTDATFYRDKEGNKVFHTQTAEEEAEQASVDDQKKNLLSHAFSKPGPS</sequence>
<dbReference type="SMART" id="SM00320">
    <property type="entry name" value="WD40"/>
    <property type="match status" value="7"/>
</dbReference>
<feature type="compositionally biased region" description="Basic and acidic residues" evidence="4">
    <location>
        <begin position="142"/>
        <end position="151"/>
    </location>
</feature>
<dbReference type="Gene3D" id="2.130.10.10">
    <property type="entry name" value="YVTN repeat-like/Quinoprotein amine dehydrogenase"/>
    <property type="match status" value="2"/>
</dbReference>
<accession>A0AAD7UN41</accession>
<keyword evidence="1 3" id="KW-0853">WD repeat</keyword>
<dbReference type="PROSITE" id="PS00678">
    <property type="entry name" value="WD_REPEATS_1"/>
    <property type="match status" value="1"/>
</dbReference>
<dbReference type="AlphaFoldDB" id="A0AAD7UN41"/>
<dbReference type="GO" id="GO:0035861">
    <property type="term" value="C:site of double-strand break"/>
    <property type="evidence" value="ECO:0007669"/>
    <property type="project" value="TreeGrafter"/>
</dbReference>
<dbReference type="InterPro" id="IPR008984">
    <property type="entry name" value="SMAD_FHA_dom_sf"/>
</dbReference>
<dbReference type="CDD" id="cd00060">
    <property type="entry name" value="FHA"/>
    <property type="match status" value="1"/>
</dbReference>
<dbReference type="InterPro" id="IPR001680">
    <property type="entry name" value="WD40_rpt"/>
</dbReference>
<dbReference type="PANTHER" id="PTHR16017:SF0">
    <property type="entry name" value="WD REPEAT-CONTAINING PROTEIN 70"/>
    <property type="match status" value="1"/>
</dbReference>
<gene>
    <name evidence="6" type="ORF">CTAYLR_009517</name>
</gene>
<feature type="repeat" description="WD" evidence="3">
    <location>
        <begin position="394"/>
        <end position="428"/>
    </location>
</feature>
<dbReference type="SMART" id="SM00240">
    <property type="entry name" value="FHA"/>
    <property type="match status" value="1"/>
</dbReference>
<dbReference type="PROSITE" id="PS50006">
    <property type="entry name" value="FHA_DOMAIN"/>
    <property type="match status" value="1"/>
</dbReference>
<evidence type="ECO:0000313" key="6">
    <source>
        <dbReference type="EMBL" id="KAJ8611743.1"/>
    </source>
</evidence>
<comment type="caution">
    <text evidence="6">The sequence shown here is derived from an EMBL/GenBank/DDBJ whole genome shotgun (WGS) entry which is preliminary data.</text>
</comment>
<feature type="compositionally biased region" description="Acidic residues" evidence="4">
    <location>
        <begin position="152"/>
        <end position="161"/>
    </location>
</feature>
<protein>
    <recommendedName>
        <fullName evidence="5">FHA domain-containing protein</fullName>
    </recommendedName>
</protein>
<evidence type="ECO:0000256" key="1">
    <source>
        <dbReference type="ARBA" id="ARBA00022574"/>
    </source>
</evidence>
<feature type="compositionally biased region" description="Basic and acidic residues" evidence="4">
    <location>
        <begin position="571"/>
        <end position="585"/>
    </location>
</feature>
<dbReference type="GO" id="GO:0005634">
    <property type="term" value="C:nucleus"/>
    <property type="evidence" value="ECO:0007669"/>
    <property type="project" value="TreeGrafter"/>
</dbReference>
<evidence type="ECO:0000313" key="7">
    <source>
        <dbReference type="Proteomes" id="UP001230188"/>
    </source>
</evidence>
<evidence type="ECO:0000256" key="2">
    <source>
        <dbReference type="ARBA" id="ARBA00022737"/>
    </source>
</evidence>
<dbReference type="Pfam" id="PF00400">
    <property type="entry name" value="WD40"/>
    <property type="match status" value="4"/>
</dbReference>
<dbReference type="SUPFAM" id="SSF49879">
    <property type="entry name" value="SMAD/FHA domain"/>
    <property type="match status" value="1"/>
</dbReference>
<dbReference type="Pfam" id="PF00498">
    <property type="entry name" value="FHA"/>
    <property type="match status" value="1"/>
</dbReference>
<keyword evidence="7" id="KW-1185">Reference proteome</keyword>
<dbReference type="InterPro" id="IPR015943">
    <property type="entry name" value="WD40/YVTN_repeat-like_dom_sf"/>
</dbReference>
<feature type="region of interest" description="Disordered" evidence="4">
    <location>
        <begin position="97"/>
        <end position="167"/>
    </location>
</feature>
<name>A0AAD7UN41_9STRA</name>
<dbReference type="InterPro" id="IPR019775">
    <property type="entry name" value="WD40_repeat_CS"/>
</dbReference>
<evidence type="ECO:0000259" key="5">
    <source>
        <dbReference type="PROSITE" id="PS50006"/>
    </source>
</evidence>
<dbReference type="PROSITE" id="PS50082">
    <property type="entry name" value="WD_REPEATS_2"/>
    <property type="match status" value="2"/>
</dbReference>
<dbReference type="PANTHER" id="PTHR16017">
    <property type="entry name" value="GASTRULATION DEFECTIVE PROTEIN 1-RELATED"/>
    <property type="match status" value="1"/>
</dbReference>
<keyword evidence="2" id="KW-0677">Repeat</keyword>
<feature type="domain" description="FHA" evidence="5">
    <location>
        <begin position="22"/>
        <end position="72"/>
    </location>
</feature>
<evidence type="ECO:0000256" key="3">
    <source>
        <dbReference type="PROSITE-ProRule" id="PRU00221"/>
    </source>
</evidence>
<dbReference type="InterPro" id="IPR036322">
    <property type="entry name" value="WD40_repeat_dom_sf"/>
</dbReference>
<dbReference type="InterPro" id="IPR000253">
    <property type="entry name" value="FHA_dom"/>
</dbReference>
<reference evidence="6" key="1">
    <citation type="submission" date="2023-01" db="EMBL/GenBank/DDBJ databases">
        <title>Metagenome sequencing of chrysophaentin producing Chrysophaeum taylorii.</title>
        <authorList>
            <person name="Davison J."/>
            <person name="Bewley C."/>
        </authorList>
    </citation>
    <scope>NUCLEOTIDE SEQUENCE</scope>
    <source>
        <strain evidence="6">NIES-1699</strain>
    </source>
</reference>
<dbReference type="SUPFAM" id="SSF50978">
    <property type="entry name" value="WD40 repeat-like"/>
    <property type="match status" value="1"/>
</dbReference>
<proteinExistence type="predicted"/>
<dbReference type="EMBL" id="JAQMWT010000064">
    <property type="protein sequence ID" value="KAJ8611743.1"/>
    <property type="molecule type" value="Genomic_DNA"/>
</dbReference>
<organism evidence="6 7">
    <name type="scientific">Chrysophaeum taylorii</name>
    <dbReference type="NCBI Taxonomy" id="2483200"/>
    <lineage>
        <taxon>Eukaryota</taxon>
        <taxon>Sar</taxon>
        <taxon>Stramenopiles</taxon>
        <taxon>Ochrophyta</taxon>
        <taxon>Pelagophyceae</taxon>
        <taxon>Pelagomonadales</taxon>
        <taxon>Pelagomonadaceae</taxon>
        <taxon>Chrysophaeum</taxon>
    </lineage>
</organism>
<dbReference type="InterPro" id="IPR051858">
    <property type="entry name" value="WD_repeat_GAD-1"/>
</dbReference>
<feature type="repeat" description="WD" evidence="3">
    <location>
        <begin position="278"/>
        <end position="312"/>
    </location>
</feature>
<dbReference type="PROSITE" id="PS50294">
    <property type="entry name" value="WD_REPEATS_REGION"/>
    <property type="match status" value="1"/>
</dbReference>
<dbReference type="Proteomes" id="UP001230188">
    <property type="component" value="Unassembled WGS sequence"/>
</dbReference>